<protein>
    <recommendedName>
        <fullName evidence="2">Helicase ATP-binding domain-containing protein</fullName>
    </recommendedName>
</protein>
<evidence type="ECO:0000313" key="4">
    <source>
        <dbReference type="Proteomes" id="UP000281553"/>
    </source>
</evidence>
<evidence type="ECO:0000313" key="3">
    <source>
        <dbReference type="EMBL" id="VDK80081.1"/>
    </source>
</evidence>
<evidence type="ECO:0000259" key="2">
    <source>
        <dbReference type="SMART" id="SM00487"/>
    </source>
</evidence>
<dbReference type="SUPFAM" id="SSF52540">
    <property type="entry name" value="P-loop containing nucleoside triphosphate hydrolases"/>
    <property type="match status" value="1"/>
</dbReference>
<dbReference type="OrthoDB" id="423559at2759"/>
<feature type="domain" description="Helicase ATP-binding" evidence="2">
    <location>
        <begin position="206"/>
        <end position="643"/>
    </location>
</feature>
<keyword evidence="4" id="KW-1185">Reference proteome</keyword>
<reference evidence="3 4" key="1">
    <citation type="submission" date="2018-11" db="EMBL/GenBank/DDBJ databases">
        <authorList>
            <consortium name="Pathogen Informatics"/>
        </authorList>
    </citation>
    <scope>NUCLEOTIDE SEQUENCE [LARGE SCALE GENOMIC DNA]</scope>
</reference>
<sequence>MRQKRCPSFLSHKQRVELSFSHFVNDIYRPIVKPASRCKRKKKNVDPKRELYALHEHSISLVMQSPPASSVCLHSISVPLSSVLLSFFARSRRVDIFFSESSFTLCFEDSNPPHKRSLIDADLSDAAFLLYAASASCFLLFASIEVSSLRIDVSWSLDDCRLPLYVHDMETQEEFVGSIKVAYSCIQRSHSSICNPADRISQPNQVTVKLLEYQLDAIRWMLTREAGVNSPVDSKWIKSFFVPVTTANAEDGPLYFSIVTGHFVKAVPDLDPSSCLGGILADEMGLGKTLEIISLILLHPFTVRVDVLGRLYSLSKNEDLPSDCVAFSVGDCIGIPIESVLTKEVHASAESYDSTEPMAESCDDENLRCPCGGVPETAHLQRVSCTNCSSPFQQHAACVQYEPVIYQPDGLPIYCNYICPHCWSELRVHSKATLIVSPDHIFRQWQDELLDHVDLKNMSIVIYNGIDMPPTRLLQVDGSRWPSGRRQARQRSSRSGDLPGQPEEESEFRPGFVQPAFLAAADIVLTTYSIVQRELGWASVSVEQRTGLGHRPHLRTAQRYLTTPSPLTCVIWWRLCLDEAQMVENVTSKTARMLSEVNAIHRWCVTGTPAEKSIDVTVLSNILWRNTKSLVGNQLTLPTVSEQIHCTYLIFMFVNLAIRVDFTSVERYIHDRVLSECAKTLQEVFNEELSVPRSCLDPSPSKQELLEKPLCGLSGVAHWRLIGLVTRARQACTHASLVVLNAN</sequence>
<feature type="non-terminal residue" evidence="3">
    <location>
        <position position="743"/>
    </location>
</feature>
<dbReference type="InterPro" id="IPR000330">
    <property type="entry name" value="SNF2_N"/>
</dbReference>
<dbReference type="InterPro" id="IPR027417">
    <property type="entry name" value="P-loop_NTPase"/>
</dbReference>
<accession>A0A3P6URI5</accession>
<name>A0A3P6URI5_DIBLA</name>
<dbReference type="InterPro" id="IPR038718">
    <property type="entry name" value="SNF2-like_sf"/>
</dbReference>
<dbReference type="SMART" id="SM00487">
    <property type="entry name" value="DEXDc"/>
    <property type="match status" value="1"/>
</dbReference>
<dbReference type="Proteomes" id="UP000281553">
    <property type="component" value="Unassembled WGS sequence"/>
</dbReference>
<gene>
    <name evidence="3" type="ORF">DILT_LOCUS3070</name>
</gene>
<dbReference type="GO" id="GO:0061630">
    <property type="term" value="F:ubiquitin protein ligase activity"/>
    <property type="evidence" value="ECO:0007669"/>
    <property type="project" value="TreeGrafter"/>
</dbReference>
<dbReference type="InterPro" id="IPR014001">
    <property type="entry name" value="Helicase_ATP-bd"/>
</dbReference>
<dbReference type="PANTHER" id="PTHR45865:SF1">
    <property type="entry name" value="E3 UBIQUITIN-PROTEIN LIGASE SHPRH"/>
    <property type="match status" value="1"/>
</dbReference>
<dbReference type="InterPro" id="IPR052583">
    <property type="entry name" value="ATP-helicase/E3_Ub-Ligase"/>
</dbReference>
<dbReference type="Gene3D" id="3.40.50.10810">
    <property type="entry name" value="Tandem AAA-ATPase domain"/>
    <property type="match status" value="2"/>
</dbReference>
<dbReference type="Pfam" id="PF00176">
    <property type="entry name" value="SNF2-rel_dom"/>
    <property type="match status" value="1"/>
</dbReference>
<organism evidence="3 4">
    <name type="scientific">Dibothriocephalus latus</name>
    <name type="common">Fish tapeworm</name>
    <name type="synonym">Diphyllobothrium latum</name>
    <dbReference type="NCBI Taxonomy" id="60516"/>
    <lineage>
        <taxon>Eukaryota</taxon>
        <taxon>Metazoa</taxon>
        <taxon>Spiralia</taxon>
        <taxon>Lophotrochozoa</taxon>
        <taxon>Platyhelminthes</taxon>
        <taxon>Cestoda</taxon>
        <taxon>Eucestoda</taxon>
        <taxon>Diphyllobothriidea</taxon>
        <taxon>Diphyllobothriidae</taxon>
        <taxon>Dibothriocephalus</taxon>
    </lineage>
</organism>
<dbReference type="GO" id="GO:0005524">
    <property type="term" value="F:ATP binding"/>
    <property type="evidence" value="ECO:0007669"/>
    <property type="project" value="InterPro"/>
</dbReference>
<evidence type="ECO:0000256" key="1">
    <source>
        <dbReference type="SAM" id="MobiDB-lite"/>
    </source>
</evidence>
<feature type="region of interest" description="Disordered" evidence="1">
    <location>
        <begin position="477"/>
        <end position="508"/>
    </location>
</feature>
<dbReference type="EMBL" id="UYRU01043076">
    <property type="protein sequence ID" value="VDK80081.1"/>
    <property type="molecule type" value="Genomic_DNA"/>
</dbReference>
<dbReference type="PANTHER" id="PTHR45865">
    <property type="entry name" value="E3 UBIQUITIN-PROTEIN LIGASE SHPRH FAMILY MEMBER"/>
    <property type="match status" value="1"/>
</dbReference>
<dbReference type="GO" id="GO:0000209">
    <property type="term" value="P:protein polyubiquitination"/>
    <property type="evidence" value="ECO:0007669"/>
    <property type="project" value="TreeGrafter"/>
</dbReference>
<dbReference type="GO" id="GO:0006974">
    <property type="term" value="P:DNA damage response"/>
    <property type="evidence" value="ECO:0007669"/>
    <property type="project" value="TreeGrafter"/>
</dbReference>
<dbReference type="AlphaFoldDB" id="A0A3P6URI5"/>
<dbReference type="GO" id="GO:0005634">
    <property type="term" value="C:nucleus"/>
    <property type="evidence" value="ECO:0007669"/>
    <property type="project" value="TreeGrafter"/>
</dbReference>
<proteinExistence type="predicted"/>